<evidence type="ECO:0000256" key="1">
    <source>
        <dbReference type="SAM" id="Phobius"/>
    </source>
</evidence>
<organism evidence="2 3">
    <name type="scientific">Acropora cervicornis</name>
    <name type="common">Staghorn coral</name>
    <dbReference type="NCBI Taxonomy" id="6130"/>
    <lineage>
        <taxon>Eukaryota</taxon>
        <taxon>Metazoa</taxon>
        <taxon>Cnidaria</taxon>
        <taxon>Anthozoa</taxon>
        <taxon>Hexacorallia</taxon>
        <taxon>Scleractinia</taxon>
        <taxon>Astrocoeniina</taxon>
        <taxon>Acroporidae</taxon>
        <taxon>Acropora</taxon>
    </lineage>
</organism>
<reference evidence="2" key="1">
    <citation type="journal article" date="2023" name="G3 (Bethesda)">
        <title>Whole genome assembly and annotation of the endangered Caribbean coral Acropora cervicornis.</title>
        <authorList>
            <person name="Selwyn J.D."/>
            <person name="Vollmer S.V."/>
        </authorList>
    </citation>
    <scope>NUCLEOTIDE SEQUENCE</scope>
    <source>
        <strain evidence="2">K2</strain>
    </source>
</reference>
<protein>
    <submittedName>
        <fullName evidence="2">Uncharacterized protein</fullName>
    </submittedName>
</protein>
<dbReference type="Proteomes" id="UP001249851">
    <property type="component" value="Unassembled WGS sequence"/>
</dbReference>
<keyword evidence="1" id="KW-1133">Transmembrane helix</keyword>
<dbReference type="AlphaFoldDB" id="A0AAD9VFR4"/>
<evidence type="ECO:0000313" key="2">
    <source>
        <dbReference type="EMBL" id="KAK2572928.1"/>
    </source>
</evidence>
<keyword evidence="3" id="KW-1185">Reference proteome</keyword>
<keyword evidence="1" id="KW-0812">Transmembrane</keyword>
<comment type="caution">
    <text evidence="2">The sequence shown here is derived from an EMBL/GenBank/DDBJ whole genome shotgun (WGS) entry which is preliminary data.</text>
</comment>
<feature type="transmembrane region" description="Helical" evidence="1">
    <location>
        <begin position="22"/>
        <end position="45"/>
    </location>
</feature>
<accession>A0AAD9VFR4</accession>
<evidence type="ECO:0000313" key="3">
    <source>
        <dbReference type="Proteomes" id="UP001249851"/>
    </source>
</evidence>
<feature type="transmembrane region" description="Helical" evidence="1">
    <location>
        <begin position="57"/>
        <end position="82"/>
    </location>
</feature>
<sequence length="181" mass="18586">MCIAGGLGIPASSPQRTSNRNCFAGIFMGFSITSAVFGGLIIIGYSVIVSGDVEGGLAAVILTLGIIEFGAGIWVSICLCLMKPCCNDSQQQTVAFPGSIPGVAVSQGGDGVPVFVPLQAPGVTVQTQSFNGNPQAGQRNFVDPVPFQAVGNQPHPVVASSPCFPPQHTEKSPKLGQYVPL</sequence>
<dbReference type="EMBL" id="JARQWQ010000003">
    <property type="protein sequence ID" value="KAK2572928.1"/>
    <property type="molecule type" value="Genomic_DNA"/>
</dbReference>
<reference evidence="2" key="2">
    <citation type="journal article" date="2023" name="Science">
        <title>Genomic signatures of disease resistance in endangered staghorn corals.</title>
        <authorList>
            <person name="Vollmer S.V."/>
            <person name="Selwyn J.D."/>
            <person name="Despard B.A."/>
            <person name="Roesel C.L."/>
        </authorList>
    </citation>
    <scope>NUCLEOTIDE SEQUENCE</scope>
    <source>
        <strain evidence="2">K2</strain>
    </source>
</reference>
<proteinExistence type="predicted"/>
<gene>
    <name evidence="2" type="ORF">P5673_001940</name>
</gene>
<name>A0AAD9VFR4_ACRCE</name>
<keyword evidence="1" id="KW-0472">Membrane</keyword>